<dbReference type="InterPro" id="IPR027417">
    <property type="entry name" value="P-loop_NTPase"/>
</dbReference>
<dbReference type="SUPFAM" id="SSF46689">
    <property type="entry name" value="Homeodomain-like"/>
    <property type="match status" value="1"/>
</dbReference>
<dbReference type="Pfam" id="PF00158">
    <property type="entry name" value="Sigma54_activat"/>
    <property type="match status" value="1"/>
</dbReference>
<accession>A0A8J6NFZ7</accession>
<dbReference type="Pfam" id="PF00072">
    <property type="entry name" value="Response_reg"/>
    <property type="match status" value="1"/>
</dbReference>
<dbReference type="InterPro" id="IPR025662">
    <property type="entry name" value="Sigma_54_int_dom_ATP-bd_1"/>
</dbReference>
<dbReference type="Pfam" id="PF25601">
    <property type="entry name" value="AAA_lid_14"/>
    <property type="match status" value="1"/>
</dbReference>
<evidence type="ECO:0000259" key="8">
    <source>
        <dbReference type="PROSITE" id="PS50045"/>
    </source>
</evidence>
<dbReference type="Gene3D" id="1.10.10.60">
    <property type="entry name" value="Homeodomain-like"/>
    <property type="match status" value="1"/>
</dbReference>
<evidence type="ECO:0000256" key="7">
    <source>
        <dbReference type="PROSITE-ProRule" id="PRU00169"/>
    </source>
</evidence>
<comment type="caution">
    <text evidence="10">The sequence shown here is derived from an EMBL/GenBank/DDBJ whole genome shotgun (WGS) entry which is preliminary data.</text>
</comment>
<dbReference type="AlphaFoldDB" id="A0A8J6NFZ7"/>
<dbReference type="SMART" id="SM00448">
    <property type="entry name" value="REC"/>
    <property type="match status" value="1"/>
</dbReference>
<dbReference type="Gene3D" id="3.40.50.300">
    <property type="entry name" value="P-loop containing nucleotide triphosphate hydrolases"/>
    <property type="match status" value="1"/>
</dbReference>
<dbReference type="PRINTS" id="PR01590">
    <property type="entry name" value="HTHFIS"/>
</dbReference>
<evidence type="ECO:0000256" key="6">
    <source>
        <dbReference type="ARBA" id="ARBA00023163"/>
    </source>
</evidence>
<dbReference type="PANTHER" id="PTHR32071:SF113">
    <property type="entry name" value="ALGINATE BIOSYNTHESIS TRANSCRIPTIONAL REGULATORY PROTEIN ALGB"/>
    <property type="match status" value="1"/>
</dbReference>
<dbReference type="FunFam" id="3.40.50.2300:FF:000018">
    <property type="entry name" value="DNA-binding transcriptional regulator NtrC"/>
    <property type="match status" value="1"/>
</dbReference>
<dbReference type="GO" id="GO:0043565">
    <property type="term" value="F:sequence-specific DNA binding"/>
    <property type="evidence" value="ECO:0007669"/>
    <property type="project" value="InterPro"/>
</dbReference>
<dbReference type="InterPro" id="IPR025943">
    <property type="entry name" value="Sigma_54_int_dom_ATP-bd_2"/>
</dbReference>
<dbReference type="PROSITE" id="PS50110">
    <property type="entry name" value="RESPONSE_REGULATORY"/>
    <property type="match status" value="1"/>
</dbReference>
<dbReference type="Proteomes" id="UP000614424">
    <property type="component" value="Unassembled WGS sequence"/>
</dbReference>
<organism evidence="10 11">
    <name type="scientific">Candidatus Desulfobia pelagia</name>
    <dbReference type="NCBI Taxonomy" id="2841692"/>
    <lineage>
        <taxon>Bacteria</taxon>
        <taxon>Pseudomonadati</taxon>
        <taxon>Thermodesulfobacteriota</taxon>
        <taxon>Desulfobulbia</taxon>
        <taxon>Desulfobulbales</taxon>
        <taxon>Desulfobulbaceae</taxon>
        <taxon>Candidatus Desulfobia</taxon>
    </lineage>
</organism>
<gene>
    <name evidence="10" type="ORF">H8E41_09005</name>
</gene>
<dbReference type="GO" id="GO:0000160">
    <property type="term" value="P:phosphorelay signal transduction system"/>
    <property type="evidence" value="ECO:0007669"/>
    <property type="project" value="UniProtKB-KW"/>
</dbReference>
<evidence type="ECO:0000256" key="2">
    <source>
        <dbReference type="ARBA" id="ARBA00022741"/>
    </source>
</evidence>
<sequence length="463" mass="52071">MHTLLVVDDEPNYLIILSELLIEEGFEVFTADNGAKALQIAQNTDLDLILTDMQMPHMNGIELLQAVKAINRDIPVIMITAYAEIEKAVTAMQAGAFNYLTKPFKNDELIANIRKAIEHYSLLSENHRLRDEVKDRYSFADMIGKNKQMRNLYTIIEKVAPTQASVLITGESGTGKELVARAIHFMSLREKEPFISVNCAALPPTLLESELFGHEKGAFTGATSLRKGRFELADKGTLFLDEIGELDLALQSKFLRILQERTFERVGGTTELQVDVRIVTATNKDLKEEVDRGNFREDLYYRLNVLHLNIPPLRERGDDIPLLANHFVNKFSEQLQKPELEISPAAMRVLIASPWEGNVRELENTIERASILCSGNTIEPEDVQPEVALAERTIQPVTFQMDGHLPPGTRLPEMLDMIEKELLCNALEEAGHIQARAAKALGITKSLLQYKMKKFGLKKTPPN</sequence>
<evidence type="ECO:0000313" key="11">
    <source>
        <dbReference type="Proteomes" id="UP000614424"/>
    </source>
</evidence>
<dbReference type="SUPFAM" id="SSF52540">
    <property type="entry name" value="P-loop containing nucleoside triphosphate hydrolases"/>
    <property type="match status" value="1"/>
</dbReference>
<dbReference type="PROSITE" id="PS00676">
    <property type="entry name" value="SIGMA54_INTERACT_2"/>
    <property type="match status" value="1"/>
</dbReference>
<dbReference type="Gene3D" id="3.40.50.2300">
    <property type="match status" value="1"/>
</dbReference>
<dbReference type="PROSITE" id="PS50045">
    <property type="entry name" value="SIGMA54_INTERACT_4"/>
    <property type="match status" value="1"/>
</dbReference>
<dbReference type="PANTHER" id="PTHR32071">
    <property type="entry name" value="TRANSCRIPTIONAL REGULATORY PROTEIN"/>
    <property type="match status" value="1"/>
</dbReference>
<evidence type="ECO:0000256" key="5">
    <source>
        <dbReference type="ARBA" id="ARBA00023015"/>
    </source>
</evidence>
<evidence type="ECO:0000259" key="9">
    <source>
        <dbReference type="PROSITE" id="PS50110"/>
    </source>
</evidence>
<proteinExistence type="predicted"/>
<protein>
    <submittedName>
        <fullName evidence="10">Sigma-54-dependent Fis family transcriptional regulator</fullName>
    </submittedName>
</protein>
<keyword evidence="3" id="KW-0067">ATP-binding</keyword>
<reference evidence="10 11" key="1">
    <citation type="submission" date="2020-08" db="EMBL/GenBank/DDBJ databases">
        <title>Bridging the membrane lipid divide: bacteria of the FCB group superphylum have the potential to synthesize archaeal ether lipids.</title>
        <authorList>
            <person name="Villanueva L."/>
            <person name="Von Meijenfeldt F.A.B."/>
            <person name="Westbye A.B."/>
            <person name="Yadav S."/>
            <person name="Hopmans E.C."/>
            <person name="Dutilh B.E."/>
            <person name="Sinninghe Damste J.S."/>
        </authorList>
    </citation>
    <scope>NUCLEOTIDE SEQUENCE [LARGE SCALE GENOMIC DNA]</scope>
    <source>
        <strain evidence="10">NIOZ-UU47</strain>
    </source>
</reference>
<dbReference type="SMART" id="SM00382">
    <property type="entry name" value="AAA"/>
    <property type="match status" value="1"/>
</dbReference>
<keyword evidence="5" id="KW-0805">Transcription regulation</keyword>
<name>A0A8J6NFZ7_9BACT</name>
<keyword evidence="2" id="KW-0547">Nucleotide-binding</keyword>
<dbReference type="InterPro" id="IPR009057">
    <property type="entry name" value="Homeodomain-like_sf"/>
</dbReference>
<dbReference type="GO" id="GO:0005524">
    <property type="term" value="F:ATP binding"/>
    <property type="evidence" value="ECO:0007669"/>
    <property type="project" value="UniProtKB-KW"/>
</dbReference>
<dbReference type="InterPro" id="IPR001789">
    <property type="entry name" value="Sig_transdc_resp-reg_receiver"/>
</dbReference>
<dbReference type="InterPro" id="IPR058031">
    <property type="entry name" value="AAA_lid_NorR"/>
</dbReference>
<feature type="modified residue" description="4-aspartylphosphate" evidence="7">
    <location>
        <position position="52"/>
    </location>
</feature>
<dbReference type="InterPro" id="IPR011006">
    <property type="entry name" value="CheY-like_superfamily"/>
</dbReference>
<dbReference type="CDD" id="cd00009">
    <property type="entry name" value="AAA"/>
    <property type="match status" value="1"/>
</dbReference>
<evidence type="ECO:0000313" key="10">
    <source>
        <dbReference type="EMBL" id="MBC8318033.1"/>
    </source>
</evidence>
<keyword evidence="6" id="KW-0804">Transcription</keyword>
<feature type="domain" description="Response regulatory" evidence="9">
    <location>
        <begin position="3"/>
        <end position="117"/>
    </location>
</feature>
<dbReference type="InterPro" id="IPR003593">
    <property type="entry name" value="AAA+_ATPase"/>
</dbReference>
<dbReference type="FunFam" id="3.40.50.300:FF:000006">
    <property type="entry name" value="DNA-binding transcriptional regulator NtrC"/>
    <property type="match status" value="1"/>
</dbReference>
<dbReference type="InterPro" id="IPR002197">
    <property type="entry name" value="HTH_Fis"/>
</dbReference>
<dbReference type="EMBL" id="JACNJZ010000123">
    <property type="protein sequence ID" value="MBC8318033.1"/>
    <property type="molecule type" value="Genomic_DNA"/>
</dbReference>
<dbReference type="Pfam" id="PF02954">
    <property type="entry name" value="HTH_8"/>
    <property type="match status" value="1"/>
</dbReference>
<feature type="domain" description="Sigma-54 factor interaction" evidence="8">
    <location>
        <begin position="142"/>
        <end position="371"/>
    </location>
</feature>
<evidence type="ECO:0000256" key="1">
    <source>
        <dbReference type="ARBA" id="ARBA00022553"/>
    </source>
</evidence>
<dbReference type="InterPro" id="IPR002078">
    <property type="entry name" value="Sigma_54_int"/>
</dbReference>
<dbReference type="Gene3D" id="1.10.8.60">
    <property type="match status" value="1"/>
</dbReference>
<keyword evidence="4" id="KW-0902">Two-component regulatory system</keyword>
<dbReference type="SUPFAM" id="SSF52172">
    <property type="entry name" value="CheY-like"/>
    <property type="match status" value="1"/>
</dbReference>
<dbReference type="PROSITE" id="PS00675">
    <property type="entry name" value="SIGMA54_INTERACT_1"/>
    <property type="match status" value="1"/>
</dbReference>
<keyword evidence="1 7" id="KW-0597">Phosphoprotein</keyword>
<evidence type="ECO:0000256" key="3">
    <source>
        <dbReference type="ARBA" id="ARBA00022840"/>
    </source>
</evidence>
<evidence type="ECO:0000256" key="4">
    <source>
        <dbReference type="ARBA" id="ARBA00023012"/>
    </source>
</evidence>
<dbReference type="GO" id="GO:0006355">
    <property type="term" value="P:regulation of DNA-templated transcription"/>
    <property type="evidence" value="ECO:0007669"/>
    <property type="project" value="InterPro"/>
</dbReference>